<protein>
    <submittedName>
        <fullName evidence="10">Site-specific recombinase, phage integrase</fullName>
    </submittedName>
</protein>
<dbReference type="SUPFAM" id="SSF56349">
    <property type="entry name" value="DNA breaking-rejoining enzymes"/>
    <property type="match status" value="1"/>
</dbReference>
<feature type="domain" description="Tyr recombinase" evidence="8">
    <location>
        <begin position="190"/>
        <end position="394"/>
    </location>
</feature>
<dbReference type="CDD" id="cd01189">
    <property type="entry name" value="INT_ICEBs1_C_like"/>
    <property type="match status" value="1"/>
</dbReference>
<evidence type="ECO:0000256" key="6">
    <source>
        <dbReference type="PROSITE-ProRule" id="PRU01248"/>
    </source>
</evidence>
<dbReference type="PROSITE" id="PS51898">
    <property type="entry name" value="TYR_RECOMBINASE"/>
    <property type="match status" value="1"/>
</dbReference>
<keyword evidence="3" id="KW-0229">DNA integration</keyword>
<dbReference type="Pfam" id="PF00589">
    <property type="entry name" value="Phage_integrase"/>
    <property type="match status" value="1"/>
</dbReference>
<sequence>MITGCLQEKNSTYYAVLYIKVDGKRKTKWIPTGLPVAGTSDRKAKKAFDQIRLEYEQEQEEKERREAEERAREQIEGKRNPQAEVLFTDYLQKWLTQAKPTIAKTTFKGYQTMLDGRISRYFTELNITLGEVTPQHIQDFHQSIFDEGHTPNTVIHYHAVLRRALQNAVKKEIIGSNPADRVDRPKKNVYHAQFYSAEEMMELFDAISNDPLEICVKLAAYYGLRRSEVLGLKWDAINLEQKTISIKHKVIEDTVDGKSIAVGEDVLKTKSSFRTLPLLPSVEKLLLAEKEKQEMYRKLFKRSYCRDYLDYICLDQAGKLMRPNYVTEHFSWVIEKADLKKIRFHDLRHSCASLLLANGISMKQIQIWLGHSTFSTTADIYSHLDFHAQIESGLVMDGMFERNRVVAPTGLAAVN</sequence>
<name>A0A098AUF3_DESHA</name>
<dbReference type="GO" id="GO:0006310">
    <property type="term" value="P:DNA recombination"/>
    <property type="evidence" value="ECO:0007669"/>
    <property type="project" value="UniProtKB-KW"/>
</dbReference>
<evidence type="ECO:0000259" key="8">
    <source>
        <dbReference type="PROSITE" id="PS51898"/>
    </source>
</evidence>
<gene>
    <name evidence="10" type="ORF">DPCES_0086</name>
</gene>
<dbReference type="InterPro" id="IPR011010">
    <property type="entry name" value="DNA_brk_join_enz"/>
</dbReference>
<dbReference type="InterPro" id="IPR044068">
    <property type="entry name" value="CB"/>
</dbReference>
<dbReference type="Gene3D" id="1.10.150.130">
    <property type="match status" value="1"/>
</dbReference>
<dbReference type="RefSeq" id="WP_208925102.1">
    <property type="nucleotide sequence ID" value="NZ_LK996017.1"/>
</dbReference>
<evidence type="ECO:0000256" key="4">
    <source>
        <dbReference type="ARBA" id="ARBA00023125"/>
    </source>
</evidence>
<keyword evidence="5" id="KW-0233">DNA recombination</keyword>
<accession>A0A098AUF3</accession>
<dbReference type="PROSITE" id="PS51900">
    <property type="entry name" value="CB"/>
    <property type="match status" value="1"/>
</dbReference>
<dbReference type="Pfam" id="PF14659">
    <property type="entry name" value="Phage_int_SAM_3"/>
    <property type="match status" value="1"/>
</dbReference>
<proteinExistence type="inferred from homology"/>
<dbReference type="InterPro" id="IPR010998">
    <property type="entry name" value="Integrase_recombinase_N"/>
</dbReference>
<evidence type="ECO:0000256" key="5">
    <source>
        <dbReference type="ARBA" id="ARBA00023172"/>
    </source>
</evidence>
<dbReference type="PATRIC" id="fig|49338.4.peg.92"/>
<evidence type="ECO:0000259" key="9">
    <source>
        <dbReference type="PROSITE" id="PS51900"/>
    </source>
</evidence>
<reference evidence="10" key="1">
    <citation type="submission" date="2014-07" db="EMBL/GenBank/DDBJ databases">
        <authorList>
            <person name="Hornung V.Bastian."/>
        </authorList>
    </citation>
    <scope>NUCLEOTIDE SEQUENCE</scope>
    <source>
        <strain evidence="10">PCE-S</strain>
    </source>
</reference>
<keyword evidence="4 6" id="KW-0238">DNA-binding</keyword>
<evidence type="ECO:0000256" key="2">
    <source>
        <dbReference type="ARBA" id="ARBA00008857"/>
    </source>
</evidence>
<organism evidence="10">
    <name type="scientific">Desulfitobacterium hafniense</name>
    <name type="common">Desulfitobacterium frappieri</name>
    <dbReference type="NCBI Taxonomy" id="49338"/>
    <lineage>
        <taxon>Bacteria</taxon>
        <taxon>Bacillati</taxon>
        <taxon>Bacillota</taxon>
        <taxon>Clostridia</taxon>
        <taxon>Eubacteriales</taxon>
        <taxon>Desulfitobacteriaceae</taxon>
        <taxon>Desulfitobacterium</taxon>
    </lineage>
</organism>
<evidence type="ECO:0000313" key="10">
    <source>
        <dbReference type="EMBL" id="CDW99973.1"/>
    </source>
</evidence>
<feature type="region of interest" description="Disordered" evidence="7">
    <location>
        <begin position="57"/>
        <end position="77"/>
    </location>
</feature>
<dbReference type="InterPro" id="IPR050090">
    <property type="entry name" value="Tyrosine_recombinase_XerCD"/>
</dbReference>
<dbReference type="EMBL" id="LK996017">
    <property type="protein sequence ID" value="CDW99973.1"/>
    <property type="molecule type" value="Genomic_DNA"/>
</dbReference>
<evidence type="ECO:0000256" key="3">
    <source>
        <dbReference type="ARBA" id="ARBA00022908"/>
    </source>
</evidence>
<feature type="domain" description="Core-binding (CB)" evidence="9">
    <location>
        <begin position="85"/>
        <end position="169"/>
    </location>
</feature>
<evidence type="ECO:0000256" key="1">
    <source>
        <dbReference type="ARBA" id="ARBA00003283"/>
    </source>
</evidence>
<dbReference type="Gene3D" id="1.10.443.10">
    <property type="entry name" value="Intergrase catalytic core"/>
    <property type="match status" value="1"/>
</dbReference>
<dbReference type="GO" id="GO:0003677">
    <property type="term" value="F:DNA binding"/>
    <property type="evidence" value="ECO:0007669"/>
    <property type="project" value="UniProtKB-UniRule"/>
</dbReference>
<dbReference type="AlphaFoldDB" id="A0A098AUF3"/>
<dbReference type="InterPro" id="IPR002104">
    <property type="entry name" value="Integrase_catalytic"/>
</dbReference>
<dbReference type="InterPro" id="IPR004107">
    <property type="entry name" value="Integrase_SAM-like_N"/>
</dbReference>
<comment type="function">
    <text evidence="1">Site-specific tyrosine recombinase, which acts by catalyzing the cutting and rejoining of the recombining DNA molecules.</text>
</comment>
<dbReference type="PANTHER" id="PTHR30349:SF41">
    <property type="entry name" value="INTEGRASE_RECOMBINASE PROTEIN MJ0367-RELATED"/>
    <property type="match status" value="1"/>
</dbReference>
<dbReference type="InterPro" id="IPR013762">
    <property type="entry name" value="Integrase-like_cat_sf"/>
</dbReference>
<comment type="similarity">
    <text evidence="2">Belongs to the 'phage' integrase family.</text>
</comment>
<evidence type="ECO:0000256" key="7">
    <source>
        <dbReference type="SAM" id="MobiDB-lite"/>
    </source>
</evidence>
<dbReference type="PANTHER" id="PTHR30349">
    <property type="entry name" value="PHAGE INTEGRASE-RELATED"/>
    <property type="match status" value="1"/>
</dbReference>
<dbReference type="GO" id="GO:0015074">
    <property type="term" value="P:DNA integration"/>
    <property type="evidence" value="ECO:0007669"/>
    <property type="project" value="UniProtKB-KW"/>
</dbReference>